<feature type="compositionally biased region" description="Basic and acidic residues" evidence="1">
    <location>
        <begin position="78"/>
        <end position="107"/>
    </location>
</feature>
<feature type="region of interest" description="Disordered" evidence="1">
    <location>
        <begin position="201"/>
        <end position="255"/>
    </location>
</feature>
<evidence type="ECO:0000313" key="3">
    <source>
        <dbReference type="Proteomes" id="UP000559027"/>
    </source>
</evidence>
<feature type="compositionally biased region" description="Low complexity" evidence="1">
    <location>
        <begin position="135"/>
        <end position="148"/>
    </location>
</feature>
<dbReference type="AlphaFoldDB" id="A0A8H5LLH4"/>
<protein>
    <submittedName>
        <fullName evidence="2">Uncharacterized protein</fullName>
    </submittedName>
</protein>
<dbReference type="OrthoDB" id="2976199at2759"/>
<sequence length="255" mass="28998">MTEYDYSPEAHERYITKQYAIARWVDSTNRYEPANPFLPSEPSRSPFQDAANRALERDTQDSGYDDGHHRSSSRHYHHRDEKDRQRRPTYDRYDSHHSRSSSRKDSRSSSTYPTRPHTSHSHYPQEFSPVNAQTPQYPNGQQQYPYYNHATHGPYGSSSNSPLAMPQPRAPNEQTSNMPTLVPINGGAGGYVLVPPKGATYQVVQPRSPPPTNQPWYKRVLSPTSSEAGSRKLAKSSSNGSRSRGRSSKWSLDIY</sequence>
<dbReference type="Proteomes" id="UP000559027">
    <property type="component" value="Unassembled WGS sequence"/>
</dbReference>
<reference evidence="2 3" key="1">
    <citation type="journal article" date="2020" name="ISME J.">
        <title>Uncovering the hidden diversity of litter-decomposition mechanisms in mushroom-forming fungi.</title>
        <authorList>
            <person name="Floudas D."/>
            <person name="Bentzer J."/>
            <person name="Ahren D."/>
            <person name="Johansson T."/>
            <person name="Persson P."/>
            <person name="Tunlid A."/>
        </authorList>
    </citation>
    <scope>NUCLEOTIDE SEQUENCE [LARGE SCALE GENOMIC DNA]</scope>
    <source>
        <strain evidence="2 3">CBS 146.42</strain>
    </source>
</reference>
<evidence type="ECO:0000313" key="2">
    <source>
        <dbReference type="EMBL" id="KAF5361940.1"/>
    </source>
</evidence>
<feature type="region of interest" description="Disordered" evidence="1">
    <location>
        <begin position="30"/>
        <end position="180"/>
    </location>
</feature>
<proteinExistence type="predicted"/>
<evidence type="ECO:0000256" key="1">
    <source>
        <dbReference type="SAM" id="MobiDB-lite"/>
    </source>
</evidence>
<name>A0A8H5LLH4_9AGAR</name>
<gene>
    <name evidence="2" type="ORF">D9756_002015</name>
</gene>
<dbReference type="EMBL" id="JAACJO010000002">
    <property type="protein sequence ID" value="KAF5361940.1"/>
    <property type="molecule type" value="Genomic_DNA"/>
</dbReference>
<accession>A0A8H5LLH4</accession>
<keyword evidence="3" id="KW-1185">Reference proteome</keyword>
<comment type="caution">
    <text evidence="2">The sequence shown here is derived from an EMBL/GenBank/DDBJ whole genome shotgun (WGS) entry which is preliminary data.</text>
</comment>
<feature type="compositionally biased region" description="Basic and acidic residues" evidence="1">
    <location>
        <begin position="54"/>
        <end position="69"/>
    </location>
</feature>
<organism evidence="2 3">
    <name type="scientific">Leucocoprinus leucothites</name>
    <dbReference type="NCBI Taxonomy" id="201217"/>
    <lineage>
        <taxon>Eukaryota</taxon>
        <taxon>Fungi</taxon>
        <taxon>Dikarya</taxon>
        <taxon>Basidiomycota</taxon>
        <taxon>Agaricomycotina</taxon>
        <taxon>Agaricomycetes</taxon>
        <taxon>Agaricomycetidae</taxon>
        <taxon>Agaricales</taxon>
        <taxon>Agaricineae</taxon>
        <taxon>Agaricaceae</taxon>
        <taxon>Leucocoprinus</taxon>
    </lineage>
</organism>